<accession>A0ABN0UG41</accession>
<proteinExistence type="predicted"/>
<feature type="domain" description="CBS" evidence="3">
    <location>
        <begin position="69"/>
        <end position="124"/>
    </location>
</feature>
<dbReference type="InterPro" id="IPR000644">
    <property type="entry name" value="CBS_dom"/>
</dbReference>
<evidence type="ECO:0000256" key="2">
    <source>
        <dbReference type="PROSITE-ProRule" id="PRU00703"/>
    </source>
</evidence>
<protein>
    <recommendedName>
        <fullName evidence="3">CBS domain-containing protein</fullName>
    </recommendedName>
</protein>
<keyword evidence="1 2" id="KW-0129">CBS domain</keyword>
<dbReference type="InterPro" id="IPR051257">
    <property type="entry name" value="Diverse_CBS-Domain"/>
</dbReference>
<dbReference type="SMART" id="SM00116">
    <property type="entry name" value="CBS"/>
    <property type="match status" value="2"/>
</dbReference>
<evidence type="ECO:0000256" key="1">
    <source>
        <dbReference type="ARBA" id="ARBA00023122"/>
    </source>
</evidence>
<dbReference type="Pfam" id="PF00571">
    <property type="entry name" value="CBS"/>
    <property type="match status" value="2"/>
</dbReference>
<dbReference type="Gene3D" id="3.10.580.10">
    <property type="entry name" value="CBS-domain"/>
    <property type="match status" value="2"/>
</dbReference>
<organism evidence="4 5">
    <name type="scientific">Saccharothrix mutabilis subsp. mutabilis</name>
    <dbReference type="NCBI Taxonomy" id="66855"/>
    <lineage>
        <taxon>Bacteria</taxon>
        <taxon>Bacillati</taxon>
        <taxon>Actinomycetota</taxon>
        <taxon>Actinomycetes</taxon>
        <taxon>Pseudonocardiales</taxon>
        <taxon>Pseudonocardiaceae</taxon>
        <taxon>Saccharothrix</taxon>
    </lineage>
</organism>
<dbReference type="PROSITE" id="PS51371">
    <property type="entry name" value="CBS"/>
    <property type="match status" value="2"/>
</dbReference>
<dbReference type="Proteomes" id="UP001500416">
    <property type="component" value="Unassembled WGS sequence"/>
</dbReference>
<dbReference type="PANTHER" id="PTHR43080:SF2">
    <property type="entry name" value="CBS DOMAIN-CONTAINING PROTEIN"/>
    <property type="match status" value="1"/>
</dbReference>
<name>A0ABN0UG41_9PSEU</name>
<evidence type="ECO:0000313" key="4">
    <source>
        <dbReference type="EMBL" id="GAA0248964.1"/>
    </source>
</evidence>
<comment type="caution">
    <text evidence="4">The sequence shown here is derived from an EMBL/GenBank/DDBJ whole genome shotgun (WGS) entry which is preliminary data.</text>
</comment>
<dbReference type="PANTHER" id="PTHR43080">
    <property type="entry name" value="CBS DOMAIN-CONTAINING PROTEIN CBSX3, MITOCHONDRIAL"/>
    <property type="match status" value="1"/>
</dbReference>
<keyword evidence="5" id="KW-1185">Reference proteome</keyword>
<dbReference type="SUPFAM" id="SSF54631">
    <property type="entry name" value="CBS-domain pair"/>
    <property type="match status" value="1"/>
</dbReference>
<dbReference type="EMBL" id="BAAABU010000016">
    <property type="protein sequence ID" value="GAA0248964.1"/>
    <property type="molecule type" value="Genomic_DNA"/>
</dbReference>
<dbReference type="InterPro" id="IPR046342">
    <property type="entry name" value="CBS_dom_sf"/>
</dbReference>
<evidence type="ECO:0000259" key="3">
    <source>
        <dbReference type="PROSITE" id="PS51371"/>
    </source>
</evidence>
<gene>
    <name evidence="4" type="ORF">GCM10010492_56150</name>
</gene>
<dbReference type="RefSeq" id="WP_343936928.1">
    <property type="nucleotide sequence ID" value="NZ_BAAABU010000016.1"/>
</dbReference>
<sequence length="124" mass="13203">MRAQDVMTSPVVAVTADVPIRQVAALLADRGFTAVPVVDAAERLVGIVSEEDVVRGGYAGAATTAGGVMSTPVLCMDPDAPVTMIARVMLEDHVRWLPIVSDHRLVGVVTRRDVLRAMARSDRP</sequence>
<evidence type="ECO:0000313" key="5">
    <source>
        <dbReference type="Proteomes" id="UP001500416"/>
    </source>
</evidence>
<reference evidence="4 5" key="1">
    <citation type="journal article" date="2019" name="Int. J. Syst. Evol. Microbiol.">
        <title>The Global Catalogue of Microorganisms (GCM) 10K type strain sequencing project: providing services to taxonomists for standard genome sequencing and annotation.</title>
        <authorList>
            <consortium name="The Broad Institute Genomics Platform"/>
            <consortium name="The Broad Institute Genome Sequencing Center for Infectious Disease"/>
            <person name="Wu L."/>
            <person name="Ma J."/>
        </authorList>
    </citation>
    <scope>NUCLEOTIDE SEQUENCE [LARGE SCALE GENOMIC DNA]</scope>
    <source>
        <strain evidence="4 5">JCM 3380</strain>
    </source>
</reference>
<feature type="domain" description="CBS" evidence="3">
    <location>
        <begin position="7"/>
        <end position="63"/>
    </location>
</feature>